<dbReference type="SUPFAM" id="SSF161098">
    <property type="entry name" value="MetI-like"/>
    <property type="match status" value="1"/>
</dbReference>
<dbReference type="Pfam" id="PF00528">
    <property type="entry name" value="BPD_transp_1"/>
    <property type="match status" value="1"/>
</dbReference>
<name>H3NIG2_9LACT</name>
<feature type="transmembrane region" description="Helical" evidence="7">
    <location>
        <begin position="184"/>
        <end position="206"/>
    </location>
</feature>
<keyword evidence="2 7" id="KW-0813">Transport</keyword>
<dbReference type="InterPro" id="IPR050366">
    <property type="entry name" value="BP-dependent_transpt_permease"/>
</dbReference>
<evidence type="ECO:0000256" key="3">
    <source>
        <dbReference type="ARBA" id="ARBA00022475"/>
    </source>
</evidence>
<dbReference type="Gene3D" id="1.10.3720.10">
    <property type="entry name" value="MetI-like"/>
    <property type="match status" value="1"/>
</dbReference>
<feature type="transmembrane region" description="Helical" evidence="7">
    <location>
        <begin position="75"/>
        <end position="98"/>
    </location>
</feature>
<evidence type="ECO:0000313" key="10">
    <source>
        <dbReference type="Proteomes" id="UP000006190"/>
    </source>
</evidence>
<dbReference type="InterPro" id="IPR025966">
    <property type="entry name" value="OppC_N"/>
</dbReference>
<reference evidence="9 10" key="1">
    <citation type="submission" date="2012-01" db="EMBL/GenBank/DDBJ databases">
        <title>The Genome Sequence of Facklamia languida CCUG 37842.</title>
        <authorList>
            <consortium name="The Broad Institute Genome Sequencing Platform"/>
            <person name="Earl A."/>
            <person name="Ward D."/>
            <person name="Feldgarden M."/>
            <person name="Gevers D."/>
            <person name="Huys G."/>
            <person name="Young S.K."/>
            <person name="Zeng Q."/>
            <person name="Gargeya S."/>
            <person name="Fitzgerald M."/>
            <person name="Haas B."/>
            <person name="Abouelleil A."/>
            <person name="Alvarado L."/>
            <person name="Arachchi H.M."/>
            <person name="Berlin A."/>
            <person name="Chapman S.B."/>
            <person name="Gearin G."/>
            <person name="Goldberg J."/>
            <person name="Griggs A."/>
            <person name="Gujja S."/>
            <person name="Hansen M."/>
            <person name="Heiman D."/>
            <person name="Howarth C."/>
            <person name="Larimer J."/>
            <person name="Lui A."/>
            <person name="MacDonald P.J.P."/>
            <person name="McCowen C."/>
            <person name="Montmayeur A."/>
            <person name="Murphy C."/>
            <person name="Neiman D."/>
            <person name="Pearson M."/>
            <person name="Priest M."/>
            <person name="Roberts A."/>
            <person name="Saif S."/>
            <person name="Shea T."/>
            <person name="Sisk P."/>
            <person name="Stolte C."/>
            <person name="Sykes S."/>
            <person name="Wortman J."/>
            <person name="Nusbaum C."/>
            <person name="Birren B."/>
        </authorList>
    </citation>
    <scope>NUCLEOTIDE SEQUENCE [LARGE SCALE GENOMIC DNA]</scope>
    <source>
        <strain evidence="9 10">CCUG 37842</strain>
    </source>
</reference>
<dbReference type="GO" id="GO:0055085">
    <property type="term" value="P:transmembrane transport"/>
    <property type="evidence" value="ECO:0007669"/>
    <property type="project" value="InterPro"/>
</dbReference>
<dbReference type="PATRIC" id="fig|883113.3.peg.652"/>
<keyword evidence="5 7" id="KW-1133">Transmembrane helix</keyword>
<keyword evidence="3" id="KW-1003">Cell membrane</keyword>
<dbReference type="eggNOG" id="COG1173">
    <property type="taxonomic scope" value="Bacteria"/>
</dbReference>
<evidence type="ECO:0000256" key="1">
    <source>
        <dbReference type="ARBA" id="ARBA00004651"/>
    </source>
</evidence>
<feature type="transmembrane region" description="Helical" evidence="7">
    <location>
        <begin position="136"/>
        <end position="153"/>
    </location>
</feature>
<feature type="domain" description="ABC transmembrane type-1" evidence="8">
    <location>
        <begin position="71"/>
        <end position="259"/>
    </location>
</feature>
<dbReference type="PANTHER" id="PTHR43386:SF1">
    <property type="entry name" value="D,D-DIPEPTIDE TRANSPORT SYSTEM PERMEASE PROTEIN DDPC-RELATED"/>
    <property type="match status" value="1"/>
</dbReference>
<gene>
    <name evidence="9" type="ORF">HMPREF9708_00651</name>
</gene>
<feature type="transmembrane region" description="Helical" evidence="7">
    <location>
        <begin position="238"/>
        <end position="259"/>
    </location>
</feature>
<dbReference type="PROSITE" id="PS50928">
    <property type="entry name" value="ABC_TM1"/>
    <property type="match status" value="1"/>
</dbReference>
<dbReference type="CDD" id="cd06261">
    <property type="entry name" value="TM_PBP2"/>
    <property type="match status" value="1"/>
</dbReference>
<evidence type="ECO:0000259" key="8">
    <source>
        <dbReference type="PROSITE" id="PS50928"/>
    </source>
</evidence>
<dbReference type="PANTHER" id="PTHR43386">
    <property type="entry name" value="OLIGOPEPTIDE TRANSPORT SYSTEM PERMEASE PROTEIN APPC"/>
    <property type="match status" value="1"/>
</dbReference>
<dbReference type="GO" id="GO:0005886">
    <property type="term" value="C:plasma membrane"/>
    <property type="evidence" value="ECO:0007669"/>
    <property type="project" value="UniProtKB-SubCell"/>
</dbReference>
<dbReference type="AlphaFoldDB" id="H3NIG2"/>
<dbReference type="HOGENOM" id="CLU_028518_8_0_9"/>
<sequence>MFSRIAKEKGFCIGLVLMIFLIIIALFANFLAPYAPKQLTDDLLVAPGNQGHYFGTDSLGGDVFSNIIYGTRTSLTIGLVASLISAVIGVAVGAVAGYFGGEWDRVISEFINIFVMTPAFFLILIIVAFFGSSMTNVMIVIGFTSWVGNARIMRAQAMSIKERTFVKSAYILGEKHRNILLSHIIPNAIYPIIANTIMNISGAILLEASLSFLGLGDPNVVSWGQMISQGSAYMPRSWWVSTFPGIAIVITVLSLQLIGDGINKILTPKTPKG</sequence>
<evidence type="ECO:0000313" key="9">
    <source>
        <dbReference type="EMBL" id="EHR37472.1"/>
    </source>
</evidence>
<evidence type="ECO:0000256" key="7">
    <source>
        <dbReference type="RuleBase" id="RU363032"/>
    </source>
</evidence>
<dbReference type="STRING" id="883113.HMPREF9708_00651"/>
<keyword evidence="4 7" id="KW-0812">Transmembrane</keyword>
<protein>
    <recommendedName>
        <fullName evidence="8">ABC transmembrane type-1 domain-containing protein</fullName>
    </recommendedName>
</protein>
<dbReference type="RefSeq" id="WP_006308678.1">
    <property type="nucleotide sequence ID" value="NZ_JH601133.1"/>
</dbReference>
<keyword evidence="6 7" id="KW-0472">Membrane</keyword>
<dbReference type="Pfam" id="PF12911">
    <property type="entry name" value="OppC_N"/>
    <property type="match status" value="1"/>
</dbReference>
<organism evidence="9 10">
    <name type="scientific">Facklamia languida CCUG 37842</name>
    <dbReference type="NCBI Taxonomy" id="883113"/>
    <lineage>
        <taxon>Bacteria</taxon>
        <taxon>Bacillati</taxon>
        <taxon>Bacillota</taxon>
        <taxon>Bacilli</taxon>
        <taxon>Lactobacillales</taxon>
        <taxon>Aerococcaceae</taxon>
        <taxon>Facklamia</taxon>
    </lineage>
</organism>
<comment type="similarity">
    <text evidence="7">Belongs to the binding-protein-dependent transport system permease family.</text>
</comment>
<keyword evidence="10" id="KW-1185">Reference proteome</keyword>
<evidence type="ECO:0000256" key="5">
    <source>
        <dbReference type="ARBA" id="ARBA00022989"/>
    </source>
</evidence>
<dbReference type="Proteomes" id="UP000006190">
    <property type="component" value="Unassembled WGS sequence"/>
</dbReference>
<feature type="transmembrane region" description="Helical" evidence="7">
    <location>
        <begin position="110"/>
        <end position="130"/>
    </location>
</feature>
<dbReference type="InterPro" id="IPR035906">
    <property type="entry name" value="MetI-like_sf"/>
</dbReference>
<proteinExistence type="inferred from homology"/>
<comment type="subcellular location">
    <subcellularLocation>
        <location evidence="1 7">Cell membrane</location>
        <topology evidence="1 7">Multi-pass membrane protein</topology>
    </subcellularLocation>
</comment>
<comment type="caution">
    <text evidence="9">The sequence shown here is derived from an EMBL/GenBank/DDBJ whole genome shotgun (WGS) entry which is preliminary data.</text>
</comment>
<evidence type="ECO:0000256" key="4">
    <source>
        <dbReference type="ARBA" id="ARBA00022692"/>
    </source>
</evidence>
<accession>H3NIG2</accession>
<feature type="transmembrane region" description="Helical" evidence="7">
    <location>
        <begin position="12"/>
        <end position="32"/>
    </location>
</feature>
<evidence type="ECO:0000256" key="6">
    <source>
        <dbReference type="ARBA" id="ARBA00023136"/>
    </source>
</evidence>
<dbReference type="OrthoDB" id="9797472at2"/>
<dbReference type="EMBL" id="AGEG01000006">
    <property type="protein sequence ID" value="EHR37472.1"/>
    <property type="molecule type" value="Genomic_DNA"/>
</dbReference>
<dbReference type="InterPro" id="IPR000515">
    <property type="entry name" value="MetI-like"/>
</dbReference>
<evidence type="ECO:0000256" key="2">
    <source>
        <dbReference type="ARBA" id="ARBA00022448"/>
    </source>
</evidence>